<dbReference type="GO" id="GO:0008270">
    <property type="term" value="F:zinc ion binding"/>
    <property type="evidence" value="ECO:0007669"/>
    <property type="project" value="UniProtKB-KW"/>
</dbReference>
<name>A0A0P6GMK8_9CRUS</name>
<evidence type="ECO:0000259" key="11">
    <source>
        <dbReference type="PROSITE" id="PS51030"/>
    </source>
</evidence>
<keyword evidence="8 9" id="KW-0539">Nucleus</keyword>
<feature type="compositionally biased region" description="Low complexity" evidence="10">
    <location>
        <begin position="550"/>
        <end position="590"/>
    </location>
</feature>
<organism evidence="13">
    <name type="scientific">Daphnia magna</name>
    <dbReference type="NCBI Taxonomy" id="35525"/>
    <lineage>
        <taxon>Eukaryota</taxon>
        <taxon>Metazoa</taxon>
        <taxon>Ecdysozoa</taxon>
        <taxon>Arthropoda</taxon>
        <taxon>Crustacea</taxon>
        <taxon>Branchiopoda</taxon>
        <taxon>Diplostraca</taxon>
        <taxon>Cladocera</taxon>
        <taxon>Anomopoda</taxon>
        <taxon>Daphniidae</taxon>
        <taxon>Daphnia</taxon>
    </lineage>
</organism>
<dbReference type="EMBL" id="GDIQ01056505">
    <property type="protein sequence ID" value="JAN38232.1"/>
    <property type="molecule type" value="Transcribed_RNA"/>
</dbReference>
<dbReference type="PANTHER" id="PTHR24082:SF482">
    <property type="entry name" value="NUCLEAR RECEPTOR"/>
    <property type="match status" value="1"/>
</dbReference>
<evidence type="ECO:0000256" key="6">
    <source>
        <dbReference type="ARBA" id="ARBA00023163"/>
    </source>
</evidence>
<evidence type="ECO:0000256" key="10">
    <source>
        <dbReference type="SAM" id="MobiDB-lite"/>
    </source>
</evidence>
<dbReference type="InterPro" id="IPR001723">
    <property type="entry name" value="Nuclear_hrmn_rcpt"/>
</dbReference>
<evidence type="ECO:0000259" key="12">
    <source>
        <dbReference type="PROSITE" id="PS51843"/>
    </source>
</evidence>
<keyword evidence="4 9" id="KW-0805">Transcription regulation</keyword>
<evidence type="ECO:0000256" key="2">
    <source>
        <dbReference type="ARBA" id="ARBA00022771"/>
    </source>
</evidence>
<dbReference type="Pfam" id="PF00105">
    <property type="entry name" value="zf-C4"/>
    <property type="match status" value="1"/>
</dbReference>
<evidence type="ECO:0000256" key="3">
    <source>
        <dbReference type="ARBA" id="ARBA00022833"/>
    </source>
</evidence>
<dbReference type="OrthoDB" id="6159439at2759"/>
<dbReference type="PROSITE" id="PS51843">
    <property type="entry name" value="NR_LBD"/>
    <property type="match status" value="1"/>
</dbReference>
<feature type="domain" description="Nuclear receptor" evidence="11">
    <location>
        <begin position="64"/>
        <end position="141"/>
    </location>
</feature>
<dbReference type="InterPro" id="IPR001628">
    <property type="entry name" value="Znf_hrmn_rcpt"/>
</dbReference>
<keyword evidence="6 9" id="KW-0804">Transcription</keyword>
<keyword evidence="3 9" id="KW-0862">Zinc</keyword>
<dbReference type="PRINTS" id="PR00398">
    <property type="entry name" value="STRDHORMONER"/>
</dbReference>
<dbReference type="PROSITE" id="PS51030">
    <property type="entry name" value="NUCLEAR_REC_DBD_2"/>
    <property type="match status" value="1"/>
</dbReference>
<proteinExistence type="inferred from homology"/>
<dbReference type="InterPro" id="IPR035500">
    <property type="entry name" value="NHR-like_dom_sf"/>
</dbReference>
<dbReference type="Gene3D" id="1.10.565.10">
    <property type="entry name" value="Retinoid X Receptor"/>
    <property type="match status" value="1"/>
</dbReference>
<dbReference type="EMBL" id="GDIQ01030764">
    <property type="protein sequence ID" value="JAN63973.1"/>
    <property type="molecule type" value="Transcribed_RNA"/>
</dbReference>
<keyword evidence="2 9" id="KW-0863">Zinc-finger</keyword>
<evidence type="ECO:0000256" key="5">
    <source>
        <dbReference type="ARBA" id="ARBA00023125"/>
    </source>
</evidence>
<evidence type="ECO:0000256" key="1">
    <source>
        <dbReference type="ARBA" id="ARBA00022723"/>
    </source>
</evidence>
<feature type="domain" description="NR LBD" evidence="12">
    <location>
        <begin position="215"/>
        <end position="445"/>
    </location>
</feature>
<dbReference type="SUPFAM" id="SSF57716">
    <property type="entry name" value="Glucocorticoid receptor-like (DNA-binding domain)"/>
    <property type="match status" value="1"/>
</dbReference>
<evidence type="ECO:0000313" key="13">
    <source>
        <dbReference type="EMBL" id="JAN61626.1"/>
    </source>
</evidence>
<evidence type="ECO:0000256" key="7">
    <source>
        <dbReference type="ARBA" id="ARBA00023170"/>
    </source>
</evidence>
<dbReference type="PROSITE" id="PS00031">
    <property type="entry name" value="NUCLEAR_REC_DBD_1"/>
    <property type="match status" value="1"/>
</dbReference>
<dbReference type="FunFam" id="1.10.565.10:FF:000057">
    <property type="entry name" value="Retinoid x receptor"/>
    <property type="match status" value="1"/>
</dbReference>
<dbReference type="GO" id="GO:0030154">
    <property type="term" value="P:cell differentiation"/>
    <property type="evidence" value="ECO:0007669"/>
    <property type="project" value="TreeGrafter"/>
</dbReference>
<dbReference type="CDD" id="cd07156">
    <property type="entry name" value="NR_DBD_VDR_like"/>
    <property type="match status" value="1"/>
</dbReference>
<dbReference type="GO" id="GO:0045944">
    <property type="term" value="P:positive regulation of transcription by RNA polymerase II"/>
    <property type="evidence" value="ECO:0007669"/>
    <property type="project" value="TreeGrafter"/>
</dbReference>
<dbReference type="PRINTS" id="PR00047">
    <property type="entry name" value="STROIDFINGER"/>
</dbReference>
<feature type="region of interest" description="Disordered" evidence="10">
    <location>
        <begin position="149"/>
        <end position="196"/>
    </location>
</feature>
<accession>A0A0P6GMK8</accession>
<protein>
    <submittedName>
        <fullName evidence="13">Retinoid x receptor</fullName>
    </submittedName>
</protein>
<comment type="similarity">
    <text evidence="9">Belongs to the nuclear hormone receptor family.</text>
</comment>
<dbReference type="PANTHER" id="PTHR24082">
    <property type="entry name" value="NUCLEAR HORMONE RECEPTOR"/>
    <property type="match status" value="1"/>
</dbReference>
<dbReference type="InterPro" id="IPR050234">
    <property type="entry name" value="Nuclear_hormone_rcpt_NR1"/>
</dbReference>
<dbReference type="GO" id="GO:0000978">
    <property type="term" value="F:RNA polymerase II cis-regulatory region sequence-specific DNA binding"/>
    <property type="evidence" value="ECO:0007669"/>
    <property type="project" value="TreeGrafter"/>
</dbReference>
<keyword evidence="7 9" id="KW-0675">Receptor</keyword>
<reference evidence="13" key="1">
    <citation type="submission" date="2015-10" db="EMBL/GenBank/DDBJ databases">
        <title>EvidentialGene: Evidence-directed Construction of Complete mRNA Transcriptomes without Genomes.</title>
        <authorList>
            <person name="Gilbert D.G."/>
        </authorList>
    </citation>
    <scope>NUCLEOTIDE SEQUENCE</scope>
</reference>
<keyword evidence="5 9" id="KW-0238">DNA-binding</keyword>
<feature type="region of interest" description="Disordered" evidence="10">
    <location>
        <begin position="550"/>
        <end position="591"/>
    </location>
</feature>
<dbReference type="GO" id="GO:0005634">
    <property type="term" value="C:nucleus"/>
    <property type="evidence" value="ECO:0007669"/>
    <property type="project" value="UniProtKB-SubCell"/>
</dbReference>
<sequence>MDPLNSIGMSGIDPSGQLPAYPNYNVPSNLLLHGGAHSAVKLENGPSTVPVHPVMPPSGRGGVVKYCGVCGDIAKSYHFGGLSCDSCKAFFRRSVQNDNYLHFQCCHRGQCVISLSNRKSCQYCRMKRCFAIGMEKSWVMTEDERKALMKARAEKKTSKRSPTTSSSSSNVSSQNLNSSSNSSGGEQSPSVAPSNEYEPQVERMIDFMAPLEIKEIESIVTKYMHAYQHVPYRSELRFFDNDRPGVQVMEMFGTLIRRFAFYARLMADFSSLPFHDQSILLKGGVLEMCLLRGALVFDPETNRWPTANMSMYKDMPILKLDNIVHLTSSRLFQMHLDFISCIRQMSVDEPTIMLLILIVLFTPERTGLVHTDWIEKFQSYYTTLLEHYLNWRFGTTKAKFIFGKMLTKLSDLRELSDTHNHHNLRLGNDEVSSIQNQLNTLKLNPYPELKVIHDGNEASAPVENTYHPPYSNSPTLNAKEISNCLSDVELAGTSSAESSSYQQAPVLPVSTHSSYTERQLEQQAYQQQGCQTGQTRGYNAQQLQTQFLAQQQMAPPQQPPTSQAYQQPPTSQGDQQQPTSQGYQQPPTSQRYQQAPMNMALQFMQAMQQSVSQVVNAPHFGYEWVKPDYQFDPATAFAEIGPSKIDPVLKAATLMNSSQSPPLTERDIDDLYDAIDELTGKDVVEERILQTTNSQHLYHQ</sequence>
<comment type="subcellular location">
    <subcellularLocation>
        <location evidence="9">Nucleus</location>
    </subcellularLocation>
</comment>
<evidence type="ECO:0000256" key="4">
    <source>
        <dbReference type="ARBA" id="ARBA00023015"/>
    </source>
</evidence>
<dbReference type="InterPro" id="IPR013088">
    <property type="entry name" value="Znf_NHR/GATA"/>
</dbReference>
<dbReference type="EMBL" id="GDIQ01033111">
    <property type="protein sequence ID" value="JAN61626.1"/>
    <property type="molecule type" value="Transcribed_RNA"/>
</dbReference>
<dbReference type="Pfam" id="PF00104">
    <property type="entry name" value="Hormone_recep"/>
    <property type="match status" value="1"/>
</dbReference>
<feature type="compositionally biased region" description="Low complexity" evidence="10">
    <location>
        <begin position="161"/>
        <end position="191"/>
    </location>
</feature>
<dbReference type="FunFam" id="3.30.50.10:FF:000052">
    <property type="entry name" value="Retinoid x receptor"/>
    <property type="match status" value="1"/>
</dbReference>
<dbReference type="SMART" id="SM00430">
    <property type="entry name" value="HOLI"/>
    <property type="match status" value="1"/>
</dbReference>
<keyword evidence="1 9" id="KW-0479">Metal-binding</keyword>
<evidence type="ECO:0000256" key="8">
    <source>
        <dbReference type="ARBA" id="ARBA00023242"/>
    </source>
</evidence>
<dbReference type="GO" id="GO:0000122">
    <property type="term" value="P:negative regulation of transcription by RNA polymerase II"/>
    <property type="evidence" value="ECO:0007669"/>
    <property type="project" value="TreeGrafter"/>
</dbReference>
<dbReference type="GO" id="GO:0004879">
    <property type="term" value="F:nuclear receptor activity"/>
    <property type="evidence" value="ECO:0007669"/>
    <property type="project" value="TreeGrafter"/>
</dbReference>
<dbReference type="InterPro" id="IPR000536">
    <property type="entry name" value="Nucl_hrmn_rcpt_lig-bd"/>
</dbReference>
<dbReference type="SMART" id="SM00399">
    <property type="entry name" value="ZnF_C4"/>
    <property type="match status" value="1"/>
</dbReference>
<dbReference type="AlphaFoldDB" id="A0A0P6GMK8"/>
<evidence type="ECO:0000256" key="9">
    <source>
        <dbReference type="RuleBase" id="RU004334"/>
    </source>
</evidence>
<dbReference type="SUPFAM" id="SSF48508">
    <property type="entry name" value="Nuclear receptor ligand-binding domain"/>
    <property type="match status" value="1"/>
</dbReference>
<dbReference type="Gene3D" id="3.30.50.10">
    <property type="entry name" value="Erythroid Transcription Factor GATA-1, subunit A"/>
    <property type="match status" value="1"/>
</dbReference>